<sequence>MLIKYVLIYDVFNVISFFPYLFYPSTYDTSIASSFFFGRYPCICIREERSDELQFSFDAFNFFLYTCQQLGFLDKKGTQCCYSKVHY</sequence>
<gene>
    <name evidence="1" type="ORF">Patl1_03831</name>
</gene>
<accession>A0ACC1BUF3</accession>
<organism evidence="1 2">
    <name type="scientific">Pistacia atlantica</name>
    <dbReference type="NCBI Taxonomy" id="434234"/>
    <lineage>
        <taxon>Eukaryota</taxon>
        <taxon>Viridiplantae</taxon>
        <taxon>Streptophyta</taxon>
        <taxon>Embryophyta</taxon>
        <taxon>Tracheophyta</taxon>
        <taxon>Spermatophyta</taxon>
        <taxon>Magnoliopsida</taxon>
        <taxon>eudicotyledons</taxon>
        <taxon>Gunneridae</taxon>
        <taxon>Pentapetalae</taxon>
        <taxon>rosids</taxon>
        <taxon>malvids</taxon>
        <taxon>Sapindales</taxon>
        <taxon>Anacardiaceae</taxon>
        <taxon>Pistacia</taxon>
    </lineage>
</organism>
<evidence type="ECO:0000313" key="2">
    <source>
        <dbReference type="Proteomes" id="UP001164250"/>
    </source>
</evidence>
<protein>
    <submittedName>
        <fullName evidence="1">Uncharacterized protein</fullName>
    </submittedName>
</protein>
<keyword evidence="2" id="KW-1185">Reference proteome</keyword>
<evidence type="ECO:0000313" key="1">
    <source>
        <dbReference type="EMBL" id="KAJ0102615.1"/>
    </source>
</evidence>
<name>A0ACC1BUF3_9ROSI</name>
<reference evidence="2" key="1">
    <citation type="journal article" date="2023" name="G3 (Bethesda)">
        <title>Genome assembly and association tests identify interacting loci associated with vigor, precocity, and sex in interspecific pistachio rootstocks.</title>
        <authorList>
            <person name="Palmer W."/>
            <person name="Jacygrad E."/>
            <person name="Sagayaradj S."/>
            <person name="Cavanaugh K."/>
            <person name="Han R."/>
            <person name="Bertier L."/>
            <person name="Beede B."/>
            <person name="Kafkas S."/>
            <person name="Golino D."/>
            <person name="Preece J."/>
            <person name="Michelmore R."/>
        </authorList>
    </citation>
    <scope>NUCLEOTIDE SEQUENCE [LARGE SCALE GENOMIC DNA]</scope>
</reference>
<dbReference type="EMBL" id="CM047899">
    <property type="protein sequence ID" value="KAJ0102615.1"/>
    <property type="molecule type" value="Genomic_DNA"/>
</dbReference>
<dbReference type="Proteomes" id="UP001164250">
    <property type="component" value="Chromosome 3"/>
</dbReference>
<proteinExistence type="predicted"/>
<comment type="caution">
    <text evidence="1">The sequence shown here is derived from an EMBL/GenBank/DDBJ whole genome shotgun (WGS) entry which is preliminary data.</text>
</comment>